<gene>
    <name evidence="3" type="ORF">SAMN05216204_11032</name>
</gene>
<proteinExistence type="predicted"/>
<dbReference type="InterPro" id="IPR027843">
    <property type="entry name" value="DUF4440"/>
</dbReference>
<dbReference type="Proteomes" id="UP000198639">
    <property type="component" value="Unassembled WGS sequence"/>
</dbReference>
<name>A0A1I1LWS1_9BURK</name>
<keyword evidence="4" id="KW-1185">Reference proteome</keyword>
<dbReference type="SUPFAM" id="SSF54427">
    <property type="entry name" value="NTF2-like"/>
    <property type="match status" value="1"/>
</dbReference>
<feature type="signal peptide" evidence="1">
    <location>
        <begin position="1"/>
        <end position="24"/>
    </location>
</feature>
<feature type="chain" id="PRO_5011606294" evidence="1">
    <location>
        <begin position="25"/>
        <end position="147"/>
    </location>
</feature>
<protein>
    <submittedName>
        <fullName evidence="3">SnoaL-like domain-containing protein</fullName>
    </submittedName>
</protein>
<feature type="domain" description="DUF4440" evidence="2">
    <location>
        <begin position="30"/>
        <end position="136"/>
    </location>
</feature>
<dbReference type="Pfam" id="PF14534">
    <property type="entry name" value="DUF4440"/>
    <property type="match status" value="1"/>
</dbReference>
<evidence type="ECO:0000256" key="1">
    <source>
        <dbReference type="SAM" id="SignalP"/>
    </source>
</evidence>
<dbReference type="STRING" id="1164594.SAMN05216204_11032"/>
<dbReference type="EMBL" id="FOLD01000010">
    <property type="protein sequence ID" value="SFC77425.1"/>
    <property type="molecule type" value="Genomic_DNA"/>
</dbReference>
<evidence type="ECO:0000313" key="4">
    <source>
        <dbReference type="Proteomes" id="UP000198639"/>
    </source>
</evidence>
<organism evidence="3 4">
    <name type="scientific">Massilia yuzhufengensis</name>
    <dbReference type="NCBI Taxonomy" id="1164594"/>
    <lineage>
        <taxon>Bacteria</taxon>
        <taxon>Pseudomonadati</taxon>
        <taxon>Pseudomonadota</taxon>
        <taxon>Betaproteobacteria</taxon>
        <taxon>Burkholderiales</taxon>
        <taxon>Oxalobacteraceae</taxon>
        <taxon>Telluria group</taxon>
        <taxon>Massilia</taxon>
    </lineage>
</organism>
<reference evidence="4" key="1">
    <citation type="submission" date="2016-10" db="EMBL/GenBank/DDBJ databases">
        <authorList>
            <person name="Varghese N."/>
            <person name="Submissions S."/>
        </authorList>
    </citation>
    <scope>NUCLEOTIDE SEQUENCE [LARGE SCALE GENOMIC DNA]</scope>
    <source>
        <strain evidence="4">CGMCC 1.12041</strain>
    </source>
</reference>
<keyword evidence="1" id="KW-0732">Signal</keyword>
<evidence type="ECO:0000259" key="2">
    <source>
        <dbReference type="Pfam" id="PF14534"/>
    </source>
</evidence>
<evidence type="ECO:0000313" key="3">
    <source>
        <dbReference type="EMBL" id="SFC77425.1"/>
    </source>
</evidence>
<sequence length="147" mass="15788">MTRTSLRQLALAGILAATSAASLAASPKEALAAFHDALVAGDRAKALSLLAPEIAIYEAGYVERSRDEYASHHLGGDMEFAKSSTRKVLKQTERIDGKTAVVWEETETTGTSRGKPVHAFGTGTAVLEKRGDTWAIVHVHWSSRKAK</sequence>
<dbReference type="RefSeq" id="WP_091874557.1">
    <property type="nucleotide sequence ID" value="NZ_FOLD01000010.1"/>
</dbReference>
<dbReference type="AlphaFoldDB" id="A0A1I1LWS1"/>
<dbReference type="InterPro" id="IPR032710">
    <property type="entry name" value="NTF2-like_dom_sf"/>
</dbReference>
<accession>A0A1I1LWS1</accession>
<dbReference type="Gene3D" id="3.10.450.50">
    <property type="match status" value="1"/>
</dbReference>
<dbReference type="OrthoDB" id="6196903at2"/>